<evidence type="ECO:0000313" key="4">
    <source>
        <dbReference type="Proteomes" id="UP000005561"/>
    </source>
</evidence>
<evidence type="ECO:0000313" key="3">
    <source>
        <dbReference type="EMBL" id="EET59859.1"/>
    </source>
</evidence>
<feature type="transmembrane region" description="Helical" evidence="2">
    <location>
        <begin position="216"/>
        <end position="238"/>
    </location>
</feature>
<feature type="transmembrane region" description="Helical" evidence="2">
    <location>
        <begin position="310"/>
        <end position="336"/>
    </location>
</feature>
<dbReference type="Proteomes" id="UP000005561">
    <property type="component" value="Unassembled WGS sequence"/>
</dbReference>
<keyword evidence="3" id="KW-0762">Sugar transport</keyword>
<evidence type="ECO:0000256" key="2">
    <source>
        <dbReference type="SAM" id="Phobius"/>
    </source>
</evidence>
<comment type="caution">
    <text evidence="3">The sequence shown here is derived from an EMBL/GenBank/DDBJ whole genome shotgun (WGS) entry which is preliminary data.</text>
</comment>
<dbReference type="PANTHER" id="PTHR11328">
    <property type="entry name" value="MAJOR FACILITATOR SUPERFAMILY DOMAIN-CONTAINING PROTEIN"/>
    <property type="match status" value="1"/>
</dbReference>
<dbReference type="EMBL" id="ACCL02000015">
    <property type="protein sequence ID" value="EET59859.1"/>
    <property type="molecule type" value="Genomic_DNA"/>
</dbReference>
<keyword evidence="2" id="KW-0472">Membrane</keyword>
<dbReference type="STRING" id="168384.SAMN05660368_03849"/>
<feature type="transmembrane region" description="Helical" evidence="2">
    <location>
        <begin position="412"/>
        <end position="436"/>
    </location>
</feature>
<organism evidence="3 4">
    <name type="scientific">Marvinbryantia formatexigens DSM 14469</name>
    <dbReference type="NCBI Taxonomy" id="478749"/>
    <lineage>
        <taxon>Bacteria</taxon>
        <taxon>Bacillati</taxon>
        <taxon>Bacillota</taxon>
        <taxon>Clostridia</taxon>
        <taxon>Lachnospirales</taxon>
        <taxon>Lachnospiraceae</taxon>
        <taxon>Marvinbryantia</taxon>
    </lineage>
</organism>
<feature type="coiled-coil region" evidence="1">
    <location>
        <begin position="516"/>
        <end position="570"/>
    </location>
</feature>
<feature type="transmembrane region" description="Helical" evidence="2">
    <location>
        <begin position="180"/>
        <end position="204"/>
    </location>
</feature>
<reference evidence="3" key="1">
    <citation type="submission" date="2009-07" db="EMBL/GenBank/DDBJ databases">
        <authorList>
            <person name="Weinstock G."/>
            <person name="Sodergren E."/>
            <person name="Clifton S."/>
            <person name="Fulton L."/>
            <person name="Fulton B."/>
            <person name="Courtney L."/>
            <person name="Fronick C."/>
            <person name="Harrison M."/>
            <person name="Strong C."/>
            <person name="Farmer C."/>
            <person name="Delahaunty K."/>
            <person name="Markovic C."/>
            <person name="Hall O."/>
            <person name="Minx P."/>
            <person name="Tomlinson C."/>
            <person name="Mitreva M."/>
            <person name="Nelson J."/>
            <person name="Hou S."/>
            <person name="Wollam A."/>
            <person name="Pepin K.H."/>
            <person name="Johnson M."/>
            <person name="Bhonagiri V."/>
            <person name="Nash W.E."/>
            <person name="Warren W."/>
            <person name="Chinwalla A."/>
            <person name="Mardis E.R."/>
            <person name="Wilson R.K."/>
        </authorList>
    </citation>
    <scope>NUCLEOTIDE SEQUENCE [LARGE SCALE GENOMIC DNA]</scope>
    <source>
        <strain evidence="3">DSM 14469</strain>
    </source>
</reference>
<keyword evidence="2" id="KW-0812">Transmembrane</keyword>
<dbReference type="Gene3D" id="1.20.1250.20">
    <property type="entry name" value="MFS general substrate transporter like domains"/>
    <property type="match status" value="1"/>
</dbReference>
<dbReference type="GO" id="GO:0015293">
    <property type="term" value="F:symporter activity"/>
    <property type="evidence" value="ECO:0007669"/>
    <property type="project" value="InterPro"/>
</dbReference>
<keyword evidence="3" id="KW-0813">Transport</keyword>
<dbReference type="GO" id="GO:0005886">
    <property type="term" value="C:plasma membrane"/>
    <property type="evidence" value="ECO:0007669"/>
    <property type="project" value="TreeGrafter"/>
</dbReference>
<name>C6LHW9_9FIRM</name>
<feature type="transmembrane region" description="Helical" evidence="2">
    <location>
        <begin position="366"/>
        <end position="391"/>
    </location>
</feature>
<feature type="transmembrane region" description="Helical" evidence="2">
    <location>
        <begin position="456"/>
        <end position="479"/>
    </location>
</feature>
<feature type="transmembrane region" description="Helical" evidence="2">
    <location>
        <begin position="273"/>
        <end position="290"/>
    </location>
</feature>
<gene>
    <name evidence="3" type="ORF">BRYFOR_08233</name>
</gene>
<dbReference type="AlphaFoldDB" id="C6LHW9"/>
<dbReference type="PANTHER" id="PTHR11328:SF24">
    <property type="entry name" value="MAJOR FACILITATOR SUPERFAMILY (MFS) PROFILE DOMAIN-CONTAINING PROTEIN"/>
    <property type="match status" value="1"/>
</dbReference>
<feature type="transmembrane region" description="Helical" evidence="2">
    <location>
        <begin position="71"/>
        <end position="93"/>
    </location>
</feature>
<feature type="transmembrane region" description="Helical" evidence="2">
    <location>
        <begin position="139"/>
        <end position="159"/>
    </location>
</feature>
<sequence>MYILIEKREGNTMKAKKKTGLFSKRFMNSRITSANTQKSEMWLGYFAGPCLLYMVYYSVAGTYLTQFYTDVLGIAGTFLALMPVFSKILDAITNIIMGRIIDKTRTSQGKARPWIFLSGFLIAITGCLLFMVPKASYQVQLVWIIISYNLFFALAFTIYNMSHSLMVPLSTRNTKQRDGLAMMQSFGMNMIPGFLVTIILPIMIQKFGVGTGAQDTWIRMMSTISILAIPATLLEYYFTKERVTEEAINDSGENRTEVVPMSKQIKACFTDRYWLLIMGFIVIYNIYNILQTNSMLYFCNWVLSNSVDGGTGLQVLVNAIGQAPLGLGIVILWPLVHKFGKRRVAQVGFLASAAGSLLILTNTGSFTLVMVGLVIKSFGALPTYCMMAQLAEALDHIEWVNKFRADGFSASVYAIIITVTAGIGQSIILSGIHAFGYIAPASTADVINQPPAMQTFFAWCFAGIPMIGFLLGSLIMKFYDVEDKVPQMTADINARRKAEAEARGEVYYTPEEKAAMEQEQLDRQAEEKRIEELKAKCAKKGLDFKTEEAKYQAKLAARRAKEEAKAAKKNRKK</sequence>
<dbReference type="SUPFAM" id="SSF103473">
    <property type="entry name" value="MFS general substrate transporter"/>
    <property type="match status" value="1"/>
</dbReference>
<evidence type="ECO:0000256" key="1">
    <source>
        <dbReference type="SAM" id="Coils"/>
    </source>
</evidence>
<feature type="transmembrane region" description="Helical" evidence="2">
    <location>
        <begin position="42"/>
        <end position="59"/>
    </location>
</feature>
<dbReference type="eggNOG" id="COG2211">
    <property type="taxonomic scope" value="Bacteria"/>
</dbReference>
<dbReference type="InterPro" id="IPR039672">
    <property type="entry name" value="MFS_2"/>
</dbReference>
<feature type="transmembrane region" description="Helical" evidence="2">
    <location>
        <begin position="114"/>
        <end position="133"/>
    </location>
</feature>
<proteinExistence type="predicted"/>
<keyword evidence="1" id="KW-0175">Coiled coil</keyword>
<dbReference type="Pfam" id="PF13347">
    <property type="entry name" value="MFS_2"/>
    <property type="match status" value="1"/>
</dbReference>
<dbReference type="InterPro" id="IPR036259">
    <property type="entry name" value="MFS_trans_sf"/>
</dbReference>
<accession>C6LHW9</accession>
<keyword evidence="4" id="KW-1185">Reference proteome</keyword>
<feature type="transmembrane region" description="Helical" evidence="2">
    <location>
        <begin position="343"/>
        <end position="360"/>
    </location>
</feature>
<keyword evidence="2" id="KW-1133">Transmembrane helix</keyword>
<dbReference type="GO" id="GO:0008643">
    <property type="term" value="P:carbohydrate transport"/>
    <property type="evidence" value="ECO:0007669"/>
    <property type="project" value="InterPro"/>
</dbReference>
<protein>
    <submittedName>
        <fullName evidence="3">Sugar transporter, glycoside-pentoside-hexuronide (GPH):cation symporter family protein</fullName>
    </submittedName>
</protein>